<dbReference type="EMBL" id="JANBOH010000371">
    <property type="protein sequence ID" value="KAJ1642598.1"/>
    <property type="molecule type" value="Genomic_DNA"/>
</dbReference>
<evidence type="ECO:0000256" key="8">
    <source>
        <dbReference type="ARBA" id="ARBA00023186"/>
    </source>
</evidence>
<evidence type="ECO:0000256" key="9">
    <source>
        <dbReference type="ARBA" id="ARBA00029602"/>
    </source>
</evidence>
<dbReference type="AlphaFoldDB" id="A0A9W7XFV4"/>
<dbReference type="SUPFAM" id="SSF54849">
    <property type="entry name" value="GroEL-intermediate domain like"/>
    <property type="match status" value="1"/>
</dbReference>
<dbReference type="NCBIfam" id="TIGR02346">
    <property type="entry name" value="chap_CCT_theta"/>
    <property type="match status" value="1"/>
</dbReference>
<dbReference type="GO" id="GO:0005832">
    <property type="term" value="C:chaperonin-containing T-complex"/>
    <property type="evidence" value="ECO:0007669"/>
    <property type="project" value="UniProtKB-ARBA"/>
</dbReference>
<evidence type="ECO:0000256" key="3">
    <source>
        <dbReference type="ARBA" id="ARBA00008020"/>
    </source>
</evidence>
<dbReference type="GO" id="GO:0051082">
    <property type="term" value="F:unfolded protein binding"/>
    <property type="evidence" value="ECO:0007669"/>
    <property type="project" value="InterPro"/>
</dbReference>
<keyword evidence="5" id="KW-0963">Cytoplasm</keyword>
<comment type="similarity">
    <text evidence="3 10">Belongs to the TCP-1 chaperonin family.</text>
</comment>
<dbReference type="InterPro" id="IPR027409">
    <property type="entry name" value="GroEL-like_apical_dom_sf"/>
</dbReference>
<dbReference type="Gene3D" id="3.30.260.10">
    <property type="entry name" value="TCP-1-like chaperonin intermediate domain"/>
    <property type="match status" value="1"/>
</dbReference>
<dbReference type="CDD" id="cd03341">
    <property type="entry name" value="TCP1_theta"/>
    <property type="match status" value="1"/>
</dbReference>
<dbReference type="Gene3D" id="3.50.7.10">
    <property type="entry name" value="GroEL"/>
    <property type="match status" value="1"/>
</dbReference>
<evidence type="ECO:0000256" key="1">
    <source>
        <dbReference type="ARBA" id="ARBA00002912"/>
    </source>
</evidence>
<reference evidence="11" key="1">
    <citation type="submission" date="2022-07" db="EMBL/GenBank/DDBJ databases">
        <title>Phylogenomic reconstructions and comparative analyses of Kickxellomycotina fungi.</title>
        <authorList>
            <person name="Reynolds N.K."/>
            <person name="Stajich J.E."/>
            <person name="Barry K."/>
            <person name="Grigoriev I.V."/>
            <person name="Crous P."/>
            <person name="Smith M.E."/>
        </authorList>
    </citation>
    <scope>NUCLEOTIDE SEQUENCE</scope>
    <source>
        <strain evidence="11">NBRC 105413</strain>
    </source>
</reference>
<dbReference type="GO" id="GO:0016887">
    <property type="term" value="F:ATP hydrolysis activity"/>
    <property type="evidence" value="ECO:0007669"/>
    <property type="project" value="InterPro"/>
</dbReference>
<dbReference type="Proteomes" id="UP001145021">
    <property type="component" value="Unassembled WGS sequence"/>
</dbReference>
<comment type="function">
    <text evidence="1">Molecular chaperone; assists the folding of proteins upon ATP hydrolysis.</text>
</comment>
<sequence length="585" mass="62997">MNIMALRVPQGNGPQLFKEGYKNLQGLEEVIFRNIQATKEMSEITRTSFGPNGRNKMVVNHLEKLFVTNDAATIIRELEVVHPAAKLIVMASQQQEAEAGDGTNYVIIFASELLQRAESLLRMGLHPSEIARGYELALKSALSGLEGLSTEKVGDWADKNELLKAIKTAIASKQYGQEDMLGGLVAEAVAAAMPVRDPKRFNVDNVRVVKVLGGALSQSRVEHGMVFPRAPETAAQSARFAKVAVFSCPVDMGQTETKGTVLLHNAKEMLDYTKGEEAQMARAVLELHEAGVKAVVCGSGVGDLALHYFNRCGILALKVPSKFELRRLCRVVGANPLARLGVPTPEEMGYCDEIRTTEIGGDRVTIVRQWTADELAASEHASERPSFADRIQRSPLVTVVLRGATQNALDDAERAVDDGVNVVKALTKDPRLVPGACASEMELSRLVQEAADRTAGINQHAMKAFAQALEVFARTMGDNAGVDSTALVAKLIAAHHSSASSQQGSSSSSLVGPSIGVDVDCDYEPRLVDACEARILDPLAVKQWGLTYATQAALTVLQVDQIVMAKTAGGPKLPKQQAGHWDDDD</sequence>
<evidence type="ECO:0000256" key="2">
    <source>
        <dbReference type="ARBA" id="ARBA00004496"/>
    </source>
</evidence>
<dbReference type="InterPro" id="IPR027410">
    <property type="entry name" value="TCP-1-like_intermed_sf"/>
</dbReference>
<dbReference type="InterPro" id="IPR027413">
    <property type="entry name" value="GROEL-like_equatorial_sf"/>
</dbReference>
<gene>
    <name evidence="11" type="primary">CCT8</name>
    <name evidence="11" type="ORF">LPJ64_005574</name>
</gene>
<dbReference type="PROSITE" id="PS00750">
    <property type="entry name" value="TCP1_1"/>
    <property type="match status" value="1"/>
</dbReference>
<dbReference type="GO" id="GO:0140662">
    <property type="term" value="F:ATP-dependent protein folding chaperone"/>
    <property type="evidence" value="ECO:0007669"/>
    <property type="project" value="InterPro"/>
</dbReference>
<dbReference type="FunFam" id="3.50.7.10:FF:000008">
    <property type="entry name" value="T-complex protein 1 subunit theta"/>
    <property type="match status" value="1"/>
</dbReference>
<dbReference type="PROSITE" id="PS00751">
    <property type="entry name" value="TCP1_2"/>
    <property type="match status" value="1"/>
</dbReference>
<dbReference type="PRINTS" id="PR00304">
    <property type="entry name" value="TCOMPLEXTCP1"/>
</dbReference>
<evidence type="ECO:0000313" key="12">
    <source>
        <dbReference type="Proteomes" id="UP001145021"/>
    </source>
</evidence>
<dbReference type="Gene3D" id="1.10.560.10">
    <property type="entry name" value="GroEL-like equatorial domain"/>
    <property type="match status" value="1"/>
</dbReference>
<dbReference type="GO" id="GO:0005524">
    <property type="term" value="F:ATP binding"/>
    <property type="evidence" value="ECO:0007669"/>
    <property type="project" value="UniProtKB-KW"/>
</dbReference>
<comment type="caution">
    <text evidence="11">The sequence shown here is derived from an EMBL/GenBank/DDBJ whole genome shotgun (WGS) entry which is preliminary data.</text>
</comment>
<dbReference type="SUPFAM" id="SSF52029">
    <property type="entry name" value="GroEL apical domain-like"/>
    <property type="match status" value="1"/>
</dbReference>
<dbReference type="PROSITE" id="PS00995">
    <property type="entry name" value="TCP1_3"/>
    <property type="match status" value="1"/>
</dbReference>
<comment type="subcellular location">
    <subcellularLocation>
        <location evidence="2">Cytoplasm</location>
    </subcellularLocation>
</comment>
<dbReference type="InterPro" id="IPR002423">
    <property type="entry name" value="Cpn60/GroEL/TCP-1"/>
</dbReference>
<dbReference type="PANTHER" id="PTHR11353">
    <property type="entry name" value="CHAPERONIN"/>
    <property type="match status" value="1"/>
</dbReference>
<dbReference type="InterPro" id="IPR012721">
    <property type="entry name" value="Chap_CCT_theta"/>
</dbReference>
<keyword evidence="12" id="KW-1185">Reference proteome</keyword>
<evidence type="ECO:0000256" key="10">
    <source>
        <dbReference type="RuleBase" id="RU004187"/>
    </source>
</evidence>
<evidence type="ECO:0000256" key="4">
    <source>
        <dbReference type="ARBA" id="ARBA00011381"/>
    </source>
</evidence>
<evidence type="ECO:0000256" key="6">
    <source>
        <dbReference type="ARBA" id="ARBA00022741"/>
    </source>
</evidence>
<name>A0A9W7XFV4_9FUNG</name>
<protein>
    <recommendedName>
        <fullName evidence="9">CCT-theta</fullName>
    </recommendedName>
</protein>
<keyword evidence="6 10" id="KW-0547">Nucleotide-binding</keyword>
<dbReference type="InterPro" id="IPR002194">
    <property type="entry name" value="Chaperonin_TCP-1_CS"/>
</dbReference>
<evidence type="ECO:0000256" key="5">
    <source>
        <dbReference type="ARBA" id="ARBA00022490"/>
    </source>
</evidence>
<dbReference type="SUPFAM" id="SSF48592">
    <property type="entry name" value="GroEL equatorial domain-like"/>
    <property type="match status" value="1"/>
</dbReference>
<dbReference type="InterPro" id="IPR017998">
    <property type="entry name" value="Chaperone_TCP-1"/>
</dbReference>
<accession>A0A9W7XFV4</accession>
<proteinExistence type="inferred from homology"/>
<dbReference type="Pfam" id="PF00118">
    <property type="entry name" value="Cpn60_TCP1"/>
    <property type="match status" value="1"/>
</dbReference>
<organism evidence="11 12">
    <name type="scientific">Coemansia asiatica</name>
    <dbReference type="NCBI Taxonomy" id="1052880"/>
    <lineage>
        <taxon>Eukaryota</taxon>
        <taxon>Fungi</taxon>
        <taxon>Fungi incertae sedis</taxon>
        <taxon>Zoopagomycota</taxon>
        <taxon>Kickxellomycotina</taxon>
        <taxon>Kickxellomycetes</taxon>
        <taxon>Kickxellales</taxon>
        <taxon>Kickxellaceae</taxon>
        <taxon>Coemansia</taxon>
    </lineage>
</organism>
<comment type="subunit">
    <text evidence="4">Component of the T-complex protein 1 (TCP1) complex.</text>
</comment>
<evidence type="ECO:0000256" key="7">
    <source>
        <dbReference type="ARBA" id="ARBA00022840"/>
    </source>
</evidence>
<evidence type="ECO:0000313" key="11">
    <source>
        <dbReference type="EMBL" id="KAJ1642598.1"/>
    </source>
</evidence>
<keyword evidence="7 10" id="KW-0067">ATP-binding</keyword>
<keyword evidence="8 10" id="KW-0143">Chaperone</keyword>